<dbReference type="Proteomes" id="UP000245207">
    <property type="component" value="Unassembled WGS sequence"/>
</dbReference>
<keyword evidence="4 10" id="KW-0812">Transmembrane</keyword>
<keyword evidence="7 10" id="KW-1133">Transmembrane helix</keyword>
<comment type="subcellular location">
    <subcellularLocation>
        <location evidence="1">Endosome membrane</location>
        <topology evidence="1">Multi-pass membrane protein</topology>
    </subcellularLocation>
    <subcellularLocation>
        <location evidence="2">Golgi apparatus membrane</location>
        <topology evidence="2">Multi-pass membrane protein</topology>
    </subcellularLocation>
</comment>
<accession>A0A2U1LFY7</accession>
<dbReference type="PANTHER" id="PTHR10766">
    <property type="entry name" value="TRANSMEMBRANE 9 SUPERFAMILY PROTEIN"/>
    <property type="match status" value="1"/>
</dbReference>
<evidence type="ECO:0000256" key="9">
    <source>
        <dbReference type="ARBA" id="ARBA00023136"/>
    </source>
</evidence>
<dbReference type="OrthoDB" id="1707490at2759"/>
<evidence type="ECO:0000313" key="11">
    <source>
        <dbReference type="EMBL" id="PWA47927.1"/>
    </source>
</evidence>
<evidence type="ECO:0000256" key="1">
    <source>
        <dbReference type="ARBA" id="ARBA00004337"/>
    </source>
</evidence>
<keyword evidence="9 10" id="KW-0472">Membrane</keyword>
<evidence type="ECO:0000256" key="2">
    <source>
        <dbReference type="ARBA" id="ARBA00004653"/>
    </source>
</evidence>
<evidence type="ECO:0000256" key="7">
    <source>
        <dbReference type="ARBA" id="ARBA00022989"/>
    </source>
</evidence>
<evidence type="ECO:0000256" key="3">
    <source>
        <dbReference type="ARBA" id="ARBA00005227"/>
    </source>
</evidence>
<dbReference type="GO" id="GO:0000139">
    <property type="term" value="C:Golgi membrane"/>
    <property type="evidence" value="ECO:0007669"/>
    <property type="project" value="UniProtKB-SubCell"/>
</dbReference>
<evidence type="ECO:0000256" key="8">
    <source>
        <dbReference type="ARBA" id="ARBA00023034"/>
    </source>
</evidence>
<proteinExistence type="inferred from homology"/>
<comment type="similarity">
    <text evidence="3 10">Belongs to the nonaspanin (TM9SF) (TC 9.A.2) family.</text>
</comment>
<keyword evidence="8" id="KW-0333">Golgi apparatus</keyword>
<dbReference type="STRING" id="35608.A0A2U1LFY7"/>
<keyword evidence="6" id="KW-0967">Endosome</keyword>
<comment type="caution">
    <text evidence="11">The sequence shown here is derived from an EMBL/GenBank/DDBJ whole genome shotgun (WGS) entry which is preliminary data.</text>
</comment>
<feature type="transmembrane region" description="Helical" evidence="10">
    <location>
        <begin position="92"/>
        <end position="113"/>
    </location>
</feature>
<dbReference type="InterPro" id="IPR004240">
    <property type="entry name" value="EMP70"/>
</dbReference>
<evidence type="ECO:0000313" key="12">
    <source>
        <dbReference type="Proteomes" id="UP000245207"/>
    </source>
</evidence>
<comment type="caution">
    <text evidence="10">Lacks conserved residue(s) required for the propagation of feature annotation.</text>
</comment>
<keyword evidence="11" id="KW-0675">Receptor</keyword>
<dbReference type="GO" id="GO:0072657">
    <property type="term" value="P:protein localization to membrane"/>
    <property type="evidence" value="ECO:0007669"/>
    <property type="project" value="TreeGrafter"/>
</dbReference>
<reference evidence="11 12" key="1">
    <citation type="journal article" date="2018" name="Mol. Plant">
        <title>The genome of Artemisia annua provides insight into the evolution of Asteraceae family and artemisinin biosynthesis.</title>
        <authorList>
            <person name="Shen Q."/>
            <person name="Zhang L."/>
            <person name="Liao Z."/>
            <person name="Wang S."/>
            <person name="Yan T."/>
            <person name="Shi P."/>
            <person name="Liu M."/>
            <person name="Fu X."/>
            <person name="Pan Q."/>
            <person name="Wang Y."/>
            <person name="Lv Z."/>
            <person name="Lu X."/>
            <person name="Zhang F."/>
            <person name="Jiang W."/>
            <person name="Ma Y."/>
            <person name="Chen M."/>
            <person name="Hao X."/>
            <person name="Li L."/>
            <person name="Tang Y."/>
            <person name="Lv G."/>
            <person name="Zhou Y."/>
            <person name="Sun X."/>
            <person name="Brodelius P.E."/>
            <person name="Rose J.K.C."/>
            <person name="Tang K."/>
        </authorList>
    </citation>
    <scope>NUCLEOTIDE SEQUENCE [LARGE SCALE GENOMIC DNA]</scope>
    <source>
        <strain evidence="12">cv. Huhao1</strain>
        <tissue evidence="11">Leaf</tissue>
    </source>
</reference>
<dbReference type="AlphaFoldDB" id="A0A2U1LFY7"/>
<evidence type="ECO:0000256" key="6">
    <source>
        <dbReference type="ARBA" id="ARBA00022753"/>
    </source>
</evidence>
<feature type="transmembrane region" description="Helical" evidence="10">
    <location>
        <begin position="6"/>
        <end position="23"/>
    </location>
</feature>
<gene>
    <name evidence="11" type="ORF">CTI12_AA495250</name>
</gene>
<feature type="transmembrane region" description="Helical" evidence="10">
    <location>
        <begin position="69"/>
        <end position="85"/>
    </location>
</feature>
<dbReference type="PANTHER" id="PTHR10766:SF170">
    <property type="entry name" value="TRANSMEMBRANE 9 SUPERFAMILY MEMBER 4"/>
    <property type="match status" value="1"/>
</dbReference>
<organism evidence="11 12">
    <name type="scientific">Artemisia annua</name>
    <name type="common">Sweet wormwood</name>
    <dbReference type="NCBI Taxonomy" id="35608"/>
    <lineage>
        <taxon>Eukaryota</taxon>
        <taxon>Viridiplantae</taxon>
        <taxon>Streptophyta</taxon>
        <taxon>Embryophyta</taxon>
        <taxon>Tracheophyta</taxon>
        <taxon>Spermatophyta</taxon>
        <taxon>Magnoliopsida</taxon>
        <taxon>eudicotyledons</taxon>
        <taxon>Gunneridae</taxon>
        <taxon>Pentapetalae</taxon>
        <taxon>asterids</taxon>
        <taxon>campanulids</taxon>
        <taxon>Asterales</taxon>
        <taxon>Asteraceae</taxon>
        <taxon>Asteroideae</taxon>
        <taxon>Anthemideae</taxon>
        <taxon>Artemisiinae</taxon>
        <taxon>Artemisia</taxon>
    </lineage>
</organism>
<name>A0A2U1LFY7_ARTAN</name>
<feature type="transmembrane region" description="Helical" evidence="10">
    <location>
        <begin position="30"/>
        <end position="49"/>
    </location>
</feature>
<sequence length="118" mass="13584">MALAGILPFVVLYIQIWDILCAIWGHGICIFYNSVLIILFFVLITTSLVFVVRDAVMTYFQLAAEDHEWWWRSFFCGGFMGFYIFGYSSYGIFLLLGTVGFHASLLFVLFQYASIKCD</sequence>
<dbReference type="GO" id="GO:0010008">
    <property type="term" value="C:endosome membrane"/>
    <property type="evidence" value="ECO:0007669"/>
    <property type="project" value="UniProtKB-SubCell"/>
</dbReference>
<evidence type="ECO:0000256" key="10">
    <source>
        <dbReference type="RuleBase" id="RU363079"/>
    </source>
</evidence>
<keyword evidence="12" id="KW-1185">Reference proteome</keyword>
<dbReference type="Pfam" id="PF02990">
    <property type="entry name" value="EMP70"/>
    <property type="match status" value="1"/>
</dbReference>
<evidence type="ECO:0000256" key="5">
    <source>
        <dbReference type="ARBA" id="ARBA00022729"/>
    </source>
</evidence>
<keyword evidence="5" id="KW-0732">Signal</keyword>
<protein>
    <recommendedName>
        <fullName evidence="10">Transmembrane 9 superfamily member</fullName>
    </recommendedName>
</protein>
<evidence type="ECO:0000256" key="4">
    <source>
        <dbReference type="ARBA" id="ARBA00022692"/>
    </source>
</evidence>
<dbReference type="EMBL" id="PKPP01009587">
    <property type="protein sequence ID" value="PWA47927.1"/>
    <property type="molecule type" value="Genomic_DNA"/>
</dbReference>